<feature type="transmembrane region" description="Helical" evidence="8">
    <location>
        <begin position="316"/>
        <end position="339"/>
    </location>
</feature>
<evidence type="ECO:0000313" key="10">
    <source>
        <dbReference type="EMBL" id="GAO06894.1"/>
    </source>
</evidence>
<evidence type="ECO:0000256" key="7">
    <source>
        <dbReference type="SAM" id="MobiDB-lite"/>
    </source>
</evidence>
<feature type="transmembrane region" description="Helical" evidence="8">
    <location>
        <begin position="346"/>
        <end position="368"/>
    </location>
</feature>
<evidence type="ECO:0000256" key="5">
    <source>
        <dbReference type="ARBA" id="ARBA00023065"/>
    </source>
</evidence>
<keyword evidence="6 8" id="KW-0472">Membrane</keyword>
<keyword evidence="5" id="KW-0406">Ion transport</keyword>
<dbReference type="GO" id="GO:1902600">
    <property type="term" value="P:proton transmembrane transport"/>
    <property type="evidence" value="ECO:0007669"/>
    <property type="project" value="InterPro"/>
</dbReference>
<evidence type="ECO:0000256" key="3">
    <source>
        <dbReference type="ARBA" id="ARBA00022692"/>
    </source>
</evidence>
<feature type="transmembrane region" description="Helical" evidence="8">
    <location>
        <begin position="232"/>
        <end position="255"/>
    </location>
</feature>
<dbReference type="InterPro" id="IPR050794">
    <property type="entry name" value="CPA2_transporter"/>
</dbReference>
<accession>A0A0P4R2E6</accession>
<gene>
    <name evidence="10" type="ORF">TPA0598_02_01320</name>
</gene>
<feature type="transmembrane region" description="Helical" evidence="8">
    <location>
        <begin position="125"/>
        <end position="150"/>
    </location>
</feature>
<keyword evidence="3 8" id="KW-0812">Transmembrane</keyword>
<dbReference type="Proteomes" id="UP000048965">
    <property type="component" value="Unassembled WGS sequence"/>
</dbReference>
<evidence type="ECO:0000259" key="9">
    <source>
        <dbReference type="Pfam" id="PF00999"/>
    </source>
</evidence>
<reference evidence="10 11" key="2">
    <citation type="journal article" date="2015" name="Stand. Genomic Sci.">
        <title>Draft genome sequence of marine-derived Streptomyces sp. TP-A0598, a producer of anti-MRSA antibiotic lydicamycins.</title>
        <authorList>
            <person name="Komaki H."/>
            <person name="Ichikawa N."/>
            <person name="Hosoyama A."/>
            <person name="Fujita N."/>
            <person name="Igarashi Y."/>
        </authorList>
    </citation>
    <scope>NUCLEOTIDE SEQUENCE [LARGE SCALE GENOMIC DNA]</scope>
    <source>
        <strain evidence="10 11">NBRC 110027</strain>
    </source>
</reference>
<keyword evidence="11" id="KW-1185">Reference proteome</keyword>
<dbReference type="GO" id="GO:0015297">
    <property type="term" value="F:antiporter activity"/>
    <property type="evidence" value="ECO:0007669"/>
    <property type="project" value="InterPro"/>
</dbReference>
<dbReference type="RefSeq" id="WP_052718832.1">
    <property type="nucleotide sequence ID" value="NZ_BBNO01000002.1"/>
</dbReference>
<reference evidence="11" key="1">
    <citation type="submission" date="2014-09" db="EMBL/GenBank/DDBJ databases">
        <title>Whole genome shotgun sequence of Streptomyces sp. NBRC 110027.</title>
        <authorList>
            <person name="Komaki H."/>
            <person name="Ichikawa N."/>
            <person name="Katano-Makiyama Y."/>
            <person name="Hosoyama A."/>
            <person name="Hashimoto M."/>
            <person name="Uohara A."/>
            <person name="Kitahashi Y."/>
            <person name="Ohji S."/>
            <person name="Kimura A."/>
            <person name="Yamazoe A."/>
            <person name="Igarashi Y."/>
            <person name="Fujita N."/>
        </authorList>
    </citation>
    <scope>NUCLEOTIDE SEQUENCE [LARGE SCALE GENOMIC DNA]</scope>
    <source>
        <strain evidence="11">NBRC 110027</strain>
    </source>
</reference>
<evidence type="ECO:0000256" key="1">
    <source>
        <dbReference type="ARBA" id="ARBA00004141"/>
    </source>
</evidence>
<keyword evidence="2" id="KW-0813">Transport</keyword>
<dbReference type="EMBL" id="BBNO01000002">
    <property type="protein sequence ID" value="GAO06894.1"/>
    <property type="molecule type" value="Genomic_DNA"/>
</dbReference>
<dbReference type="PANTHER" id="PTHR32468:SF0">
    <property type="entry name" value="K(+)_H(+) ANTIPORTER 1"/>
    <property type="match status" value="1"/>
</dbReference>
<feature type="transmembrane region" description="Helical" evidence="8">
    <location>
        <begin position="198"/>
        <end position="220"/>
    </location>
</feature>
<dbReference type="AlphaFoldDB" id="A0A0P4R2E6"/>
<evidence type="ECO:0000256" key="4">
    <source>
        <dbReference type="ARBA" id="ARBA00022989"/>
    </source>
</evidence>
<evidence type="ECO:0000256" key="6">
    <source>
        <dbReference type="ARBA" id="ARBA00023136"/>
    </source>
</evidence>
<feature type="transmembrane region" description="Helical" evidence="8">
    <location>
        <begin position="162"/>
        <end position="186"/>
    </location>
</feature>
<dbReference type="Pfam" id="PF00999">
    <property type="entry name" value="Na_H_Exchanger"/>
    <property type="match status" value="1"/>
</dbReference>
<feature type="transmembrane region" description="Helical" evidence="8">
    <location>
        <begin position="33"/>
        <end position="55"/>
    </location>
</feature>
<dbReference type="InterPro" id="IPR038770">
    <property type="entry name" value="Na+/solute_symporter_sf"/>
</dbReference>
<dbReference type="InterPro" id="IPR006153">
    <property type="entry name" value="Cation/H_exchanger_TM"/>
</dbReference>
<feature type="transmembrane region" description="Helical" evidence="8">
    <location>
        <begin position="267"/>
        <end position="296"/>
    </location>
</feature>
<feature type="transmembrane region" description="Helical" evidence="8">
    <location>
        <begin position="62"/>
        <end position="82"/>
    </location>
</feature>
<dbReference type="GO" id="GO:0016020">
    <property type="term" value="C:membrane"/>
    <property type="evidence" value="ECO:0007669"/>
    <property type="project" value="UniProtKB-SubCell"/>
</dbReference>
<evidence type="ECO:0000256" key="2">
    <source>
        <dbReference type="ARBA" id="ARBA00022448"/>
    </source>
</evidence>
<feature type="domain" description="Cation/H+ exchanger transmembrane" evidence="9">
    <location>
        <begin position="46"/>
        <end position="431"/>
    </location>
</feature>
<dbReference type="Gene3D" id="1.20.1530.20">
    <property type="match status" value="1"/>
</dbReference>
<comment type="subcellular location">
    <subcellularLocation>
        <location evidence="1">Membrane</location>
        <topology evidence="1">Multi-pass membrane protein</topology>
    </subcellularLocation>
</comment>
<keyword evidence="4 8" id="KW-1133">Transmembrane helix</keyword>
<organism evidence="10 11">
    <name type="scientific">Streptomyces lydicamycinicus</name>
    <dbReference type="NCBI Taxonomy" id="1546107"/>
    <lineage>
        <taxon>Bacteria</taxon>
        <taxon>Bacillati</taxon>
        <taxon>Actinomycetota</taxon>
        <taxon>Actinomycetes</taxon>
        <taxon>Kitasatosporales</taxon>
        <taxon>Streptomycetaceae</taxon>
        <taxon>Streptomyces</taxon>
    </lineage>
</organism>
<feature type="region of interest" description="Disordered" evidence="7">
    <location>
        <begin position="428"/>
        <end position="467"/>
    </location>
</feature>
<dbReference type="OrthoDB" id="9793589at2"/>
<dbReference type="PANTHER" id="PTHR32468">
    <property type="entry name" value="CATION/H + ANTIPORTER"/>
    <property type="match status" value="1"/>
</dbReference>
<name>A0A0P4R2E6_9ACTN</name>
<sequence>MLKVVAGVVLLLGAVGLWWGRLGSGGSSTEVDTTARFLLAVMVIILLSHLLGALLGRLGQPLVIGEILGGLLLGPSLLGWLWPSGQSWLLSPDVVSALNTVAQLGLIVFMFLLGCELRMESPKKAVGTLGVSVLGAMGLPFVAGLGLAAAAPDMLQGSSPHAVGYLCFFGLALSVTALPVLARILTDLRLDRTPIGQFALASAAVGDGIAWLALTVILAATGSGAASDMGSTIALVVALVVFTALVVRPLLATAVRRAEERPGKGTLLPLLLVGAISYAVLTHLLGLHAVIGAFLFGTAIPRDSKVTERMNQQLQGFTLTVLLPLFFAGVGLNVSVGALGRDPWHWLVLAAVIVVATLTKLVGAGGAARMMGYRPKEALRFGTLMNCRGVTELVVAGIGWQRHLISTTGLTVLVLMAVGTTAMTGPMLKLLGTKPPEPPPGESDGPPADSDGPAVPALQGAPLRADG</sequence>
<evidence type="ECO:0000313" key="11">
    <source>
        <dbReference type="Proteomes" id="UP000048965"/>
    </source>
</evidence>
<feature type="compositionally biased region" description="Low complexity" evidence="7">
    <location>
        <begin position="442"/>
        <end position="457"/>
    </location>
</feature>
<comment type="caution">
    <text evidence="10">The sequence shown here is derived from an EMBL/GenBank/DDBJ whole genome shotgun (WGS) entry which is preliminary data.</text>
</comment>
<protein>
    <recommendedName>
        <fullName evidence="9">Cation/H+ exchanger transmembrane domain-containing protein</fullName>
    </recommendedName>
</protein>
<evidence type="ECO:0000256" key="8">
    <source>
        <dbReference type="SAM" id="Phobius"/>
    </source>
</evidence>
<proteinExistence type="predicted"/>
<feature type="transmembrane region" description="Helical" evidence="8">
    <location>
        <begin position="94"/>
        <end position="113"/>
    </location>
</feature>